<feature type="active site" evidence="2">
    <location>
        <position position="17"/>
    </location>
</feature>
<evidence type="ECO:0000313" key="3">
    <source>
        <dbReference type="EMBL" id="SDF80737.1"/>
    </source>
</evidence>
<feature type="binding site" evidence="2">
    <location>
        <position position="22"/>
    </location>
    <ligand>
        <name>substrate</name>
    </ligand>
</feature>
<comment type="cofactor">
    <cofactor evidence="2">
        <name>Mg(2+)</name>
        <dbReference type="ChEBI" id="CHEBI:18420"/>
    </cofactor>
    <text evidence="2">Binds 2 magnesium ions per subunit.</text>
</comment>
<dbReference type="InterPro" id="IPR018520">
    <property type="entry name" value="UPP_synth-like_CS"/>
</dbReference>
<comment type="function">
    <text evidence="2">Catalyzes the condensation of isopentenyl diphosphate (IPP) with allylic pyrophosphates generating different type of terpenoids.</text>
</comment>
<dbReference type="InterPro" id="IPR001441">
    <property type="entry name" value="UPP_synth-like"/>
</dbReference>
<keyword evidence="4" id="KW-1185">Reference proteome</keyword>
<comment type="subunit">
    <text evidence="2">Homodimer.</text>
</comment>
<dbReference type="GO" id="GO:0005829">
    <property type="term" value="C:cytosol"/>
    <property type="evidence" value="ECO:0007669"/>
    <property type="project" value="TreeGrafter"/>
</dbReference>
<dbReference type="PANTHER" id="PTHR10291">
    <property type="entry name" value="DEHYDRODOLICHYL DIPHOSPHATE SYNTHASE FAMILY MEMBER"/>
    <property type="match status" value="1"/>
</dbReference>
<organism evidence="3 4">
    <name type="scientific">Facklamia miroungae</name>
    <dbReference type="NCBI Taxonomy" id="120956"/>
    <lineage>
        <taxon>Bacteria</taxon>
        <taxon>Bacillati</taxon>
        <taxon>Bacillota</taxon>
        <taxon>Bacilli</taxon>
        <taxon>Lactobacillales</taxon>
        <taxon>Aerococcaceae</taxon>
        <taxon>Facklamia</taxon>
    </lineage>
</organism>
<dbReference type="GO" id="GO:0016094">
    <property type="term" value="P:polyprenol biosynthetic process"/>
    <property type="evidence" value="ECO:0007669"/>
    <property type="project" value="TreeGrafter"/>
</dbReference>
<dbReference type="OrthoDB" id="4191603at2"/>
<proteinExistence type="inferred from homology"/>
<feature type="binding site" evidence="2">
    <location>
        <begin position="62"/>
        <end position="64"/>
    </location>
    <ligand>
        <name>substrate</name>
    </ligand>
</feature>
<dbReference type="Pfam" id="PF01255">
    <property type="entry name" value="Prenyltransf"/>
    <property type="match status" value="1"/>
</dbReference>
<protein>
    <recommendedName>
        <fullName evidence="2">Isoprenyl transferase</fullName>
        <ecNumber evidence="2">2.5.1.-</ecNumber>
    </recommendedName>
</protein>
<dbReference type="NCBIfam" id="TIGR00055">
    <property type="entry name" value="uppS"/>
    <property type="match status" value="1"/>
</dbReference>
<dbReference type="AlphaFoldDB" id="A0A1G7P3P9"/>
<dbReference type="NCBIfam" id="NF011405">
    <property type="entry name" value="PRK14830.1"/>
    <property type="match status" value="1"/>
</dbReference>
<keyword evidence="2" id="KW-0479">Metal-binding</keyword>
<comment type="similarity">
    <text evidence="2">Belongs to the UPP synthase family.</text>
</comment>
<dbReference type="CDD" id="cd00475">
    <property type="entry name" value="Cis_IPPS"/>
    <property type="match status" value="1"/>
</dbReference>
<feature type="binding site" evidence="2">
    <location>
        <begin position="18"/>
        <end position="21"/>
    </location>
    <ligand>
        <name>substrate</name>
    </ligand>
</feature>
<feature type="binding site" evidence="2">
    <location>
        <position position="17"/>
    </location>
    <ligand>
        <name>Mg(2+)</name>
        <dbReference type="ChEBI" id="CHEBI:18420"/>
    </ligand>
</feature>
<dbReference type="EC" id="2.5.1.-" evidence="2"/>
<gene>
    <name evidence="3" type="ORF">SAMN05421791_101107</name>
</gene>
<accession>A0A1G7P3P9</accession>
<dbReference type="InterPro" id="IPR036424">
    <property type="entry name" value="UPP_synth-like_sf"/>
</dbReference>
<evidence type="ECO:0000256" key="1">
    <source>
        <dbReference type="ARBA" id="ARBA00022679"/>
    </source>
</evidence>
<dbReference type="RefSeq" id="WP_090288814.1">
    <property type="nucleotide sequence ID" value="NZ_FNCK01000001.1"/>
</dbReference>
<dbReference type="PROSITE" id="PS01066">
    <property type="entry name" value="UPP_SYNTHASE"/>
    <property type="match status" value="1"/>
</dbReference>
<feature type="binding site" evidence="2">
    <location>
        <position position="207"/>
    </location>
    <ligand>
        <name>Mg(2+)</name>
        <dbReference type="ChEBI" id="CHEBI:18420"/>
    </ligand>
</feature>
<dbReference type="Gene3D" id="3.40.1180.10">
    <property type="entry name" value="Decaprenyl diphosphate synthase-like"/>
    <property type="match status" value="1"/>
</dbReference>
<feature type="binding site" evidence="2">
    <location>
        <position position="30"/>
    </location>
    <ligand>
        <name>substrate</name>
    </ligand>
</feature>
<dbReference type="STRING" id="120956.SAMN05421791_101107"/>
<dbReference type="EMBL" id="FNCK01000001">
    <property type="protein sequence ID" value="SDF80737.1"/>
    <property type="molecule type" value="Genomic_DNA"/>
</dbReference>
<dbReference type="GO" id="GO:0000287">
    <property type="term" value="F:magnesium ion binding"/>
    <property type="evidence" value="ECO:0007669"/>
    <property type="project" value="UniProtKB-UniRule"/>
</dbReference>
<dbReference type="FunFam" id="3.40.1180.10:FF:000001">
    <property type="entry name" value="(2E,6E)-farnesyl-diphosphate-specific ditrans,polycis-undecaprenyl-diphosphate synthase"/>
    <property type="match status" value="1"/>
</dbReference>
<dbReference type="HAMAP" id="MF_01139">
    <property type="entry name" value="ISPT"/>
    <property type="match status" value="1"/>
</dbReference>
<dbReference type="PANTHER" id="PTHR10291:SF0">
    <property type="entry name" value="DEHYDRODOLICHYL DIPHOSPHATE SYNTHASE 2"/>
    <property type="match status" value="1"/>
</dbReference>
<feature type="active site" description="Proton acceptor" evidence="2">
    <location>
        <position position="65"/>
    </location>
</feature>
<evidence type="ECO:0000313" key="4">
    <source>
        <dbReference type="Proteomes" id="UP000199708"/>
    </source>
</evidence>
<dbReference type="GO" id="GO:0008834">
    <property type="term" value="F:ditrans,polycis-undecaprenyl-diphosphate synthase [(2E,6E)-farnesyl-diphosphate specific] activity"/>
    <property type="evidence" value="ECO:0007669"/>
    <property type="project" value="TreeGrafter"/>
</dbReference>
<dbReference type="Proteomes" id="UP000199708">
    <property type="component" value="Unassembled WGS sequence"/>
</dbReference>
<feature type="binding site" evidence="2">
    <location>
        <position position="66"/>
    </location>
    <ligand>
        <name>substrate</name>
    </ligand>
</feature>
<keyword evidence="1 2" id="KW-0808">Transferase</keyword>
<dbReference type="SUPFAM" id="SSF64005">
    <property type="entry name" value="Undecaprenyl diphosphate synthase"/>
    <property type="match status" value="1"/>
</dbReference>
<feature type="binding site" evidence="2">
    <location>
        <position position="68"/>
    </location>
    <ligand>
        <name>substrate</name>
    </ligand>
</feature>
<dbReference type="GO" id="GO:0030145">
    <property type="term" value="F:manganese ion binding"/>
    <property type="evidence" value="ECO:0007669"/>
    <property type="project" value="TreeGrafter"/>
</dbReference>
<sequence>MDLNKINIPQHVAIIMDGNGRWAKKRFLPRVMGHKKGVETIKKITIRAHQLEIKVLTVYAFSTENWARPEEEVNYLMSLPKDFFDSFMPELMQNNVKVTYIGNADPLPEETKAILDKAIEKTKENTGLILNIALNYGGRQELVEGIKAISQAVLNHDIKPEEINEDLISSTLMTQHLGDFSEPDLMIRTSGELRLSNFLLWQIAYSEFYFTDILWPDFSPADFDQAIEEYSKRQRRFGKI</sequence>
<keyword evidence="2" id="KW-0460">Magnesium</keyword>
<reference evidence="3 4" key="1">
    <citation type="submission" date="2016-10" db="EMBL/GenBank/DDBJ databases">
        <authorList>
            <person name="de Groot N.N."/>
        </authorList>
    </citation>
    <scope>NUCLEOTIDE SEQUENCE [LARGE SCALE GENOMIC DNA]</scope>
    <source>
        <strain evidence="3 4">ATCC BAA-466</strain>
    </source>
</reference>
<feature type="binding site" evidence="2">
    <location>
        <begin position="194"/>
        <end position="196"/>
    </location>
    <ligand>
        <name>substrate</name>
    </ligand>
</feature>
<feature type="binding site" evidence="2">
    <location>
        <position position="34"/>
    </location>
    <ligand>
        <name>substrate</name>
    </ligand>
</feature>
<feature type="binding site" evidence="2">
    <location>
        <position position="188"/>
    </location>
    <ligand>
        <name>substrate</name>
    </ligand>
</feature>
<evidence type="ECO:0000256" key="2">
    <source>
        <dbReference type="HAMAP-Rule" id="MF_01139"/>
    </source>
</evidence>
<name>A0A1G7P3P9_9LACT</name>